<evidence type="ECO:0000256" key="10">
    <source>
        <dbReference type="ARBA" id="ARBA00022840"/>
    </source>
</evidence>
<keyword evidence="10" id="KW-0067">ATP-binding</keyword>
<dbReference type="Gene3D" id="3.30.450.20">
    <property type="entry name" value="PAS domain"/>
    <property type="match status" value="1"/>
</dbReference>
<dbReference type="SMART" id="SM00091">
    <property type="entry name" value="PAS"/>
    <property type="match status" value="1"/>
</dbReference>
<dbReference type="FunFam" id="3.30.450.20:FF:000060">
    <property type="entry name" value="Sensor protein FixL"/>
    <property type="match status" value="1"/>
</dbReference>
<keyword evidence="5" id="KW-0597">Phosphoprotein</keyword>
<keyword evidence="8" id="KW-0547">Nucleotide-binding</keyword>
<evidence type="ECO:0000256" key="6">
    <source>
        <dbReference type="ARBA" id="ARBA00022679"/>
    </source>
</evidence>
<dbReference type="EMBL" id="UOFF01000187">
    <property type="protein sequence ID" value="VAW56145.1"/>
    <property type="molecule type" value="Genomic_DNA"/>
</dbReference>
<feature type="domain" description="Response regulatory" evidence="16">
    <location>
        <begin position="817"/>
        <end position="931"/>
    </location>
</feature>
<dbReference type="Gene3D" id="3.30.565.10">
    <property type="entry name" value="Histidine kinase-like ATPase, C-terminal domain"/>
    <property type="match status" value="1"/>
</dbReference>
<dbReference type="InterPro" id="IPR005467">
    <property type="entry name" value="His_kinase_dom"/>
</dbReference>
<dbReference type="PROSITE" id="PS50109">
    <property type="entry name" value="HIS_KIN"/>
    <property type="match status" value="1"/>
</dbReference>
<dbReference type="GO" id="GO:0005524">
    <property type="term" value="F:ATP binding"/>
    <property type="evidence" value="ECO:0007669"/>
    <property type="project" value="UniProtKB-KW"/>
</dbReference>
<accession>A0A3B0WJV4</accession>
<dbReference type="InterPro" id="IPR003661">
    <property type="entry name" value="HisK_dim/P_dom"/>
</dbReference>
<evidence type="ECO:0000256" key="1">
    <source>
        <dbReference type="ARBA" id="ARBA00000085"/>
    </source>
</evidence>
<evidence type="ECO:0000256" key="13">
    <source>
        <dbReference type="ARBA" id="ARBA00023136"/>
    </source>
</evidence>
<proteinExistence type="predicted"/>
<keyword evidence="7 14" id="KW-0812">Transmembrane</keyword>
<dbReference type="GO" id="GO:0005886">
    <property type="term" value="C:plasma membrane"/>
    <property type="evidence" value="ECO:0007669"/>
    <property type="project" value="UniProtKB-SubCell"/>
</dbReference>
<evidence type="ECO:0000256" key="9">
    <source>
        <dbReference type="ARBA" id="ARBA00022777"/>
    </source>
</evidence>
<feature type="transmembrane region" description="Helical" evidence="14">
    <location>
        <begin position="179"/>
        <end position="198"/>
    </location>
</feature>
<evidence type="ECO:0000256" key="8">
    <source>
        <dbReference type="ARBA" id="ARBA00022741"/>
    </source>
</evidence>
<keyword evidence="9 19" id="KW-0418">Kinase</keyword>
<evidence type="ECO:0000256" key="14">
    <source>
        <dbReference type="SAM" id="Phobius"/>
    </source>
</evidence>
<name>A0A3B0WJV4_9ZZZZ</name>
<keyword evidence="12" id="KW-0902">Two-component regulatory system</keyword>
<dbReference type="FunFam" id="1.10.287.130:FF:000002">
    <property type="entry name" value="Two-component osmosensing histidine kinase"/>
    <property type="match status" value="1"/>
</dbReference>
<dbReference type="InterPro" id="IPR011006">
    <property type="entry name" value="CheY-like_superfamily"/>
</dbReference>
<dbReference type="Gene3D" id="3.40.50.2300">
    <property type="match status" value="2"/>
</dbReference>
<dbReference type="EC" id="2.7.13.3" evidence="3"/>
<evidence type="ECO:0000259" key="15">
    <source>
        <dbReference type="PROSITE" id="PS50109"/>
    </source>
</evidence>
<dbReference type="NCBIfam" id="TIGR00229">
    <property type="entry name" value="sensory_box"/>
    <property type="match status" value="1"/>
</dbReference>
<feature type="transmembrane region" description="Helical" evidence="14">
    <location>
        <begin position="106"/>
        <end position="126"/>
    </location>
</feature>
<dbReference type="PANTHER" id="PTHR45339:SF1">
    <property type="entry name" value="HYBRID SIGNAL TRANSDUCTION HISTIDINE KINASE J"/>
    <property type="match status" value="1"/>
</dbReference>
<reference evidence="19" key="1">
    <citation type="submission" date="2018-06" db="EMBL/GenBank/DDBJ databases">
        <authorList>
            <person name="Zhirakovskaya E."/>
        </authorList>
    </citation>
    <scope>NUCLEOTIDE SEQUENCE</scope>
</reference>
<dbReference type="GO" id="GO:0006355">
    <property type="term" value="P:regulation of DNA-templated transcription"/>
    <property type="evidence" value="ECO:0007669"/>
    <property type="project" value="InterPro"/>
</dbReference>
<dbReference type="FunFam" id="3.30.565.10:FF:000010">
    <property type="entry name" value="Sensor histidine kinase RcsC"/>
    <property type="match status" value="1"/>
</dbReference>
<dbReference type="InterPro" id="IPR004358">
    <property type="entry name" value="Sig_transdc_His_kin-like_C"/>
</dbReference>
<feature type="domain" description="PAS" evidence="17">
    <location>
        <begin position="279"/>
        <end position="332"/>
    </location>
</feature>
<dbReference type="SMART" id="SM00388">
    <property type="entry name" value="HisKA"/>
    <property type="match status" value="1"/>
</dbReference>
<protein>
    <recommendedName>
        <fullName evidence="3">histidine kinase</fullName>
        <ecNumber evidence="3">2.7.13.3</ecNumber>
    </recommendedName>
</protein>
<evidence type="ECO:0000256" key="3">
    <source>
        <dbReference type="ARBA" id="ARBA00012438"/>
    </source>
</evidence>
<dbReference type="InterPro" id="IPR036641">
    <property type="entry name" value="HPT_dom_sf"/>
</dbReference>
<comment type="subcellular location">
    <subcellularLocation>
        <location evidence="2">Cell membrane</location>
        <topology evidence="2">Multi-pass membrane protein</topology>
    </subcellularLocation>
</comment>
<dbReference type="SMART" id="SM00448">
    <property type="entry name" value="REC"/>
    <property type="match status" value="2"/>
</dbReference>
<dbReference type="GO" id="GO:0000155">
    <property type="term" value="F:phosphorelay sensor kinase activity"/>
    <property type="evidence" value="ECO:0007669"/>
    <property type="project" value="InterPro"/>
</dbReference>
<feature type="transmembrane region" description="Helical" evidence="14">
    <location>
        <begin position="67"/>
        <end position="86"/>
    </location>
</feature>
<dbReference type="InterPro" id="IPR036097">
    <property type="entry name" value="HisK_dim/P_sf"/>
</dbReference>
<organism evidence="19">
    <name type="scientific">hydrothermal vent metagenome</name>
    <dbReference type="NCBI Taxonomy" id="652676"/>
    <lineage>
        <taxon>unclassified sequences</taxon>
        <taxon>metagenomes</taxon>
        <taxon>ecological metagenomes</taxon>
    </lineage>
</organism>
<dbReference type="CDD" id="cd00130">
    <property type="entry name" value="PAS"/>
    <property type="match status" value="1"/>
</dbReference>
<evidence type="ECO:0000259" key="18">
    <source>
        <dbReference type="PROSITE" id="PS50894"/>
    </source>
</evidence>
<dbReference type="InterPro" id="IPR001789">
    <property type="entry name" value="Sig_transdc_resp-reg_receiver"/>
</dbReference>
<evidence type="ECO:0000256" key="4">
    <source>
        <dbReference type="ARBA" id="ARBA00022475"/>
    </source>
</evidence>
<evidence type="ECO:0000259" key="16">
    <source>
        <dbReference type="PROSITE" id="PS50110"/>
    </source>
</evidence>
<gene>
    <name evidence="19" type="ORF">MNBD_GAMMA07-427</name>
</gene>
<dbReference type="PRINTS" id="PR00344">
    <property type="entry name" value="BCTRLSENSOR"/>
</dbReference>
<dbReference type="SMART" id="SM00387">
    <property type="entry name" value="HATPase_c"/>
    <property type="match status" value="1"/>
</dbReference>
<sequence length="1077" mass="121879">MIKLHKRAQVYWAVAIVLLLGSFSLSDSNWIGTVELHTLMEAVATIFALFIGSLALLKYYSRGGTDFLVLGAGFIGISLLDGYHAIVSSIWFKAYLPSDLSSLIPWSWLASRFMLSLMFLVLYIVLKWEYRNKLFREITPKRVFSLVAVITLSSFAFFAFVPLPNGYFEANLIHRPEEYVPAALLTLALIGHLQLDYWRNNSFYHWFILSIIINLAAQITIMPYSNELFDLPFDIAHILKKISYLCILTGLGINVFNAFRDIDEQNEYRRKAHLTLEASEIRNKTMMNTLVDSLILINNIGIIENINASACKLFGYAKLEVLGKNIKILMPNPHHDKHDSYLKNHILTGKNNIINIGGRKLLGLKKDKSTFPIDLTVSEMFINGKTKFTGIIRDDTERLKNETELINAKNDAQQGAETKSNFLASMSHEIRTPMNGVLGMVELLQDTPLNEVQKDIIDTISDSGKALLEIINDILEYSKVEAGKIELEYISFNLERTIYDITRLLISKAEEKNIELIFYYHTHCPTYVIGDAGRIRQILLNLVGNAIKFTDNGKIIIEVKYLESNDKKYNLHIEVNDSGIGIDNKAKEKLFESFSQADNSTSRKYGGSGLGLTISKRLIKLMQGNIDVESELGKGSTFWIELNLEIAKSPKIIEQVNLDNINILIIDDNKLSIKILKSQLEKLNMKVSVESNPQLFIHTIETAQQHNKEFKLIIINNIIQNISGKNIGIEIKKHNHLKNIPLIYLTSAAKLGDANKYKNIGFSSYLTKPILSDLLYKTLSRVLGLTKNNDEDLFLTRHSVLEDEIEINNQEIKFKGKILLVEDVIVNQKVALGLMAKLGLDIDVANNGEEAVDQNNLNSYDLILMDCQMPVLDGYQATQKIRETNKTIPIVALTANALASDRLKCTESGMTDYLTKPFNRQQIIQILSRWLSISDVSHDITTSAAENSREIPTSKSTISQGKYNENNTINTTILSDMKNILGEIFDDLIPAYITQSDDIINDMKNAYINNDLITLERYAHSIKSSSYNVGAEWLSNEASLLEQMCQMDNQDNKIKSKIDSIISDYKCIKIKLQNYQK</sequence>
<dbReference type="Gene3D" id="1.10.287.130">
    <property type="match status" value="1"/>
</dbReference>
<dbReference type="SUPFAM" id="SSF55785">
    <property type="entry name" value="PYP-like sensor domain (PAS domain)"/>
    <property type="match status" value="1"/>
</dbReference>
<evidence type="ECO:0000256" key="11">
    <source>
        <dbReference type="ARBA" id="ARBA00022989"/>
    </source>
</evidence>
<dbReference type="Pfam" id="PF17159">
    <property type="entry name" value="MASE3"/>
    <property type="match status" value="1"/>
</dbReference>
<dbReference type="Gene3D" id="1.20.120.160">
    <property type="entry name" value="HPT domain"/>
    <property type="match status" value="1"/>
</dbReference>
<dbReference type="SUPFAM" id="SSF47226">
    <property type="entry name" value="Histidine-containing phosphotransfer domain, HPT domain"/>
    <property type="match status" value="1"/>
</dbReference>
<dbReference type="PROSITE" id="PS50110">
    <property type="entry name" value="RESPONSE_REGULATORY"/>
    <property type="match status" value="2"/>
</dbReference>
<keyword evidence="13 14" id="KW-0472">Membrane</keyword>
<evidence type="ECO:0000259" key="17">
    <source>
        <dbReference type="PROSITE" id="PS50112"/>
    </source>
</evidence>
<dbReference type="Pfam" id="PF00512">
    <property type="entry name" value="HisKA"/>
    <property type="match status" value="1"/>
</dbReference>
<dbReference type="Pfam" id="PF01627">
    <property type="entry name" value="Hpt"/>
    <property type="match status" value="1"/>
</dbReference>
<dbReference type="InterPro" id="IPR003594">
    <property type="entry name" value="HATPase_dom"/>
</dbReference>
<dbReference type="CDD" id="cd17546">
    <property type="entry name" value="REC_hyHK_CKI1_RcsC-like"/>
    <property type="match status" value="1"/>
</dbReference>
<dbReference type="InterPro" id="IPR035965">
    <property type="entry name" value="PAS-like_dom_sf"/>
</dbReference>
<keyword evidence="6" id="KW-0808">Transferase</keyword>
<dbReference type="SUPFAM" id="SSF47384">
    <property type="entry name" value="Homodimeric domain of signal transducing histidine kinase"/>
    <property type="match status" value="1"/>
</dbReference>
<dbReference type="AlphaFoldDB" id="A0A3B0WJV4"/>
<dbReference type="PROSITE" id="PS50112">
    <property type="entry name" value="PAS"/>
    <property type="match status" value="1"/>
</dbReference>
<feature type="domain" description="Histidine kinase" evidence="15">
    <location>
        <begin position="425"/>
        <end position="646"/>
    </location>
</feature>
<feature type="transmembrane region" description="Helical" evidence="14">
    <location>
        <begin position="146"/>
        <end position="167"/>
    </location>
</feature>
<feature type="domain" description="HPt" evidence="18">
    <location>
        <begin position="981"/>
        <end position="1075"/>
    </location>
</feature>
<comment type="catalytic activity">
    <reaction evidence="1">
        <text>ATP + protein L-histidine = ADP + protein N-phospho-L-histidine.</text>
        <dbReference type="EC" id="2.7.13.3"/>
    </reaction>
</comment>
<evidence type="ECO:0000256" key="2">
    <source>
        <dbReference type="ARBA" id="ARBA00004651"/>
    </source>
</evidence>
<dbReference type="Pfam" id="PF02518">
    <property type="entry name" value="HATPase_c"/>
    <property type="match status" value="1"/>
</dbReference>
<dbReference type="Pfam" id="PF00072">
    <property type="entry name" value="Response_reg"/>
    <property type="match status" value="2"/>
</dbReference>
<dbReference type="SUPFAM" id="SSF55874">
    <property type="entry name" value="ATPase domain of HSP90 chaperone/DNA topoisomerase II/histidine kinase"/>
    <property type="match status" value="1"/>
</dbReference>
<feature type="transmembrane region" description="Helical" evidence="14">
    <location>
        <begin position="42"/>
        <end position="60"/>
    </location>
</feature>
<keyword evidence="11 14" id="KW-1133">Transmembrane helix</keyword>
<evidence type="ECO:0000313" key="19">
    <source>
        <dbReference type="EMBL" id="VAW56145.1"/>
    </source>
</evidence>
<dbReference type="InterPro" id="IPR036890">
    <property type="entry name" value="HATPase_C_sf"/>
</dbReference>
<dbReference type="PROSITE" id="PS50894">
    <property type="entry name" value="HPT"/>
    <property type="match status" value="1"/>
</dbReference>
<evidence type="ECO:0000256" key="5">
    <source>
        <dbReference type="ARBA" id="ARBA00022553"/>
    </source>
</evidence>
<dbReference type="InterPro" id="IPR033425">
    <property type="entry name" value="MASE3"/>
</dbReference>
<keyword evidence="4" id="KW-1003">Cell membrane</keyword>
<dbReference type="PANTHER" id="PTHR45339">
    <property type="entry name" value="HYBRID SIGNAL TRANSDUCTION HISTIDINE KINASE J"/>
    <property type="match status" value="1"/>
</dbReference>
<feature type="domain" description="Response regulatory" evidence="16">
    <location>
        <begin position="662"/>
        <end position="783"/>
    </location>
</feature>
<dbReference type="CDD" id="cd00082">
    <property type="entry name" value="HisKA"/>
    <property type="match status" value="1"/>
</dbReference>
<dbReference type="InterPro" id="IPR008207">
    <property type="entry name" value="Sig_transdc_His_kin_Hpt_dom"/>
</dbReference>
<evidence type="ECO:0000256" key="7">
    <source>
        <dbReference type="ARBA" id="ARBA00022692"/>
    </source>
</evidence>
<dbReference type="InterPro" id="IPR000014">
    <property type="entry name" value="PAS"/>
</dbReference>
<dbReference type="CDD" id="cd16922">
    <property type="entry name" value="HATPase_EvgS-ArcB-TorS-like"/>
    <property type="match status" value="1"/>
</dbReference>
<dbReference type="SUPFAM" id="SSF52172">
    <property type="entry name" value="CheY-like"/>
    <property type="match status" value="2"/>
</dbReference>
<evidence type="ECO:0000256" key="12">
    <source>
        <dbReference type="ARBA" id="ARBA00023012"/>
    </source>
</evidence>
<feature type="transmembrane region" description="Helical" evidence="14">
    <location>
        <begin position="203"/>
        <end position="222"/>
    </location>
</feature>
<dbReference type="Pfam" id="PF13426">
    <property type="entry name" value="PAS_9"/>
    <property type="match status" value="1"/>
</dbReference>